<name>A0AA91B8N4_9GAMM</name>
<dbReference type="SUPFAM" id="SSF51658">
    <property type="entry name" value="Xylose isomerase-like"/>
    <property type="match status" value="1"/>
</dbReference>
<evidence type="ECO:0000313" key="4">
    <source>
        <dbReference type="Proteomes" id="UP000698240"/>
    </source>
</evidence>
<dbReference type="Gene3D" id="3.20.20.150">
    <property type="entry name" value="Divalent-metal-dependent TIM barrel enzymes"/>
    <property type="match status" value="1"/>
</dbReference>
<reference evidence="3" key="1">
    <citation type="submission" date="2020-03" db="EMBL/GenBank/DDBJ databases">
        <authorList>
            <person name="Kislichkina A."/>
            <person name="Dentovskaya S."/>
            <person name="Shaikhutdinov R."/>
            <person name="Ivanov S."/>
            <person name="Sizova A."/>
            <person name="Solomentsev V."/>
            <person name="Bogun A."/>
        </authorList>
    </citation>
    <scope>NUCLEOTIDE SEQUENCE</scope>
    <source>
        <strain evidence="3">SCPM-O-B-8025</strain>
    </source>
</reference>
<evidence type="ECO:0000259" key="2">
    <source>
        <dbReference type="Pfam" id="PF01261"/>
    </source>
</evidence>
<evidence type="ECO:0000256" key="1">
    <source>
        <dbReference type="ARBA" id="ARBA00023235"/>
    </source>
</evidence>
<dbReference type="InterPro" id="IPR050417">
    <property type="entry name" value="Sugar_Epim/Isomerase"/>
</dbReference>
<proteinExistence type="predicted"/>
<dbReference type="PANTHER" id="PTHR43489:SF7">
    <property type="entry name" value="3-DEHYDRO-D-GULOSIDE 4-EPIMERASE-RELATED"/>
    <property type="match status" value="1"/>
</dbReference>
<comment type="caution">
    <text evidence="3">The sequence shown here is derived from an EMBL/GenBank/DDBJ whole genome shotgun (WGS) entry which is preliminary data.</text>
</comment>
<dbReference type="InterPro" id="IPR013022">
    <property type="entry name" value="Xyl_isomerase-like_TIM-brl"/>
</dbReference>
<accession>A0AA91B8N4</accession>
<dbReference type="EMBL" id="JAASAN010000009">
    <property type="protein sequence ID" value="NIL28417.1"/>
    <property type="molecule type" value="Genomic_DNA"/>
</dbReference>
<feature type="domain" description="Xylose isomerase-like TIM barrel" evidence="2">
    <location>
        <begin position="29"/>
        <end position="254"/>
    </location>
</feature>
<dbReference type="GO" id="GO:0016853">
    <property type="term" value="F:isomerase activity"/>
    <property type="evidence" value="ECO:0007669"/>
    <property type="project" value="UniProtKB-KW"/>
</dbReference>
<dbReference type="Pfam" id="PF01261">
    <property type="entry name" value="AP_endonuc_2"/>
    <property type="match status" value="1"/>
</dbReference>
<evidence type="ECO:0000313" key="3">
    <source>
        <dbReference type="EMBL" id="NIL28417.1"/>
    </source>
</evidence>
<dbReference type="RefSeq" id="WP_167311571.1">
    <property type="nucleotide sequence ID" value="NZ_CP110790.1"/>
</dbReference>
<dbReference type="InterPro" id="IPR036237">
    <property type="entry name" value="Xyl_isomerase-like_sf"/>
</dbReference>
<dbReference type="AlphaFoldDB" id="A0AA91B8N4"/>
<sequence length="277" mass="30823">MMIKFSATLTCQYDAIFSPFRAADFYQGLAWLQESGFDAAELCISDYNDIDIKTIAKALAAHDLKCTTIASGQARKRDGLSLLTQDPAVLQRTQQRIYRHIDAAATLGSYVTIGSLRASGYSLSADNYCHLLAEGLSPCLDYAQRSGVTLIIEALNRYEVEHINSAAEMVSFLDFIGSPSHVGILWDVFHVNIEDQHFAQAIQLMGTRLRHVHFADSNRAFPGYGHLSFDDIYRQLQFSGYQGAISLECLNQPSSQVVIDESGPFIRRLRQLSLGEK</sequence>
<dbReference type="PANTHER" id="PTHR43489">
    <property type="entry name" value="ISOMERASE"/>
    <property type="match status" value="1"/>
</dbReference>
<organism evidence="3 4">
    <name type="scientific">Yersinia massiliensis</name>
    <dbReference type="NCBI Taxonomy" id="419257"/>
    <lineage>
        <taxon>Bacteria</taxon>
        <taxon>Pseudomonadati</taxon>
        <taxon>Pseudomonadota</taxon>
        <taxon>Gammaproteobacteria</taxon>
        <taxon>Enterobacterales</taxon>
        <taxon>Yersiniaceae</taxon>
        <taxon>Yersinia</taxon>
    </lineage>
</organism>
<gene>
    <name evidence="3" type="ORF">HB980_17935</name>
</gene>
<dbReference type="Proteomes" id="UP000698240">
    <property type="component" value="Unassembled WGS sequence"/>
</dbReference>
<keyword evidence="1 3" id="KW-0413">Isomerase</keyword>
<protein>
    <submittedName>
        <fullName evidence="3">Sugar phosphate isomerase/epimerase</fullName>
    </submittedName>
</protein>